<dbReference type="SMART" id="SM00382">
    <property type="entry name" value="AAA"/>
    <property type="match status" value="1"/>
</dbReference>
<dbReference type="Gene3D" id="3.40.50.300">
    <property type="entry name" value="P-loop containing nucleotide triphosphate hydrolases"/>
    <property type="match status" value="1"/>
</dbReference>
<reference evidence="3 4" key="1">
    <citation type="submission" date="2020-03" db="EMBL/GenBank/DDBJ databases">
        <title>Two novel Motilibacter sp.</title>
        <authorList>
            <person name="Liu S."/>
        </authorList>
    </citation>
    <scope>NUCLEOTIDE SEQUENCE [LARGE SCALE GENOMIC DNA]</scope>
    <source>
        <strain evidence="3 4">E257</strain>
    </source>
</reference>
<evidence type="ECO:0000259" key="2">
    <source>
        <dbReference type="SMART" id="SM00382"/>
    </source>
</evidence>
<dbReference type="InterPro" id="IPR011704">
    <property type="entry name" value="ATPase_dyneun-rel_AAA"/>
</dbReference>
<evidence type="ECO:0000313" key="4">
    <source>
        <dbReference type="Proteomes" id="UP000800981"/>
    </source>
</evidence>
<dbReference type="SUPFAM" id="SSF52540">
    <property type="entry name" value="P-loop containing nucleoside triphosphate hydrolases"/>
    <property type="match status" value="1"/>
</dbReference>
<dbReference type="InterPro" id="IPR052934">
    <property type="entry name" value="Methyl-DNA_Rec/Restrict_Enz"/>
</dbReference>
<dbReference type="PANTHER" id="PTHR37291">
    <property type="entry name" value="5-METHYLCYTOSINE-SPECIFIC RESTRICTION ENZYME B"/>
    <property type="match status" value="1"/>
</dbReference>
<dbReference type="EMBL" id="JAANNP010000122">
    <property type="protein sequence ID" value="NHC16275.1"/>
    <property type="molecule type" value="Genomic_DNA"/>
</dbReference>
<evidence type="ECO:0000313" key="3">
    <source>
        <dbReference type="EMBL" id="NHC16275.1"/>
    </source>
</evidence>
<gene>
    <name evidence="3" type="ORF">G9H71_21045</name>
</gene>
<protein>
    <submittedName>
        <fullName evidence="3">AAA domain-containing protein</fullName>
    </submittedName>
</protein>
<proteinExistence type="predicted"/>
<dbReference type="Proteomes" id="UP000800981">
    <property type="component" value="Unassembled WGS sequence"/>
</dbReference>
<feature type="domain" description="AAA+ ATPase" evidence="2">
    <location>
        <begin position="624"/>
        <end position="784"/>
    </location>
</feature>
<keyword evidence="4" id="KW-1185">Reference proteome</keyword>
<dbReference type="PANTHER" id="PTHR37291:SF1">
    <property type="entry name" value="TYPE IV METHYL-DIRECTED RESTRICTION ENZYME ECOKMCRB SUBUNIT"/>
    <property type="match status" value="1"/>
</dbReference>
<dbReference type="RefSeq" id="WP_166284731.1">
    <property type="nucleotide sequence ID" value="NZ_JAANNP010000122.1"/>
</dbReference>
<organism evidence="3 4">
    <name type="scientific">Motilibacter deserti</name>
    <dbReference type="NCBI Taxonomy" id="2714956"/>
    <lineage>
        <taxon>Bacteria</taxon>
        <taxon>Bacillati</taxon>
        <taxon>Actinomycetota</taxon>
        <taxon>Actinomycetes</taxon>
        <taxon>Motilibacterales</taxon>
        <taxon>Motilibacteraceae</taxon>
        <taxon>Motilibacter</taxon>
    </lineage>
</organism>
<evidence type="ECO:0000256" key="1">
    <source>
        <dbReference type="SAM" id="MobiDB-lite"/>
    </source>
</evidence>
<dbReference type="InterPro" id="IPR027417">
    <property type="entry name" value="P-loop_NTPase"/>
</dbReference>
<dbReference type="CDD" id="cd00009">
    <property type="entry name" value="AAA"/>
    <property type="match status" value="1"/>
</dbReference>
<comment type="caution">
    <text evidence="3">The sequence shown here is derived from an EMBL/GenBank/DDBJ whole genome shotgun (WGS) entry which is preliminary data.</text>
</comment>
<feature type="region of interest" description="Disordered" evidence="1">
    <location>
        <begin position="564"/>
        <end position="599"/>
    </location>
</feature>
<dbReference type="InterPro" id="IPR003593">
    <property type="entry name" value="AAA+_ATPase"/>
</dbReference>
<dbReference type="Pfam" id="PF07728">
    <property type="entry name" value="AAA_5"/>
    <property type="match status" value="1"/>
</dbReference>
<name>A0ABX0H2U4_9ACTN</name>
<accession>A0ABX0H2U4</accession>
<sequence length="887" mass="95308">MGGPERPALLGVPVTGAVEDAAVSGVRGWRGQQAGRREALLQICPARWRAAPHGAGGGGREAVSRARPARGRGRIALHASPRLPTEVALSATRVPRPSAAPAYAAAQLWAGRCLLGQQGLFDDRALYRPADLLQLREAFTEQPDESSDGFLVKLRRQLSGAPDAVPQLAAELLFVHFLVAHTSAVGSSRKREVVEAVLGFRDGLPAIPQALAPALDGGLVSPGTAFHSQRWKQFAYLIDFALRVAEQNDAERRRTLAEPEALLELTEALPERGAYTQRFALEHLLFPDVYVPLVSRKHRGLVLDAWPELAGPPAPQSARLSRVATALGGGQDSYVDLYAAPYARKWQGRPKAWALAGRWAQALAQHVDLAALAAQEAGHAPALQAAREDLLAGGSAWMQALGEGTNAPLLEPAVAASLRAWADRDPAALASVLRDLWASADEKAVLDGTAAAAPPDLLPTSATRLTAGSFLLGALPATLHPLWRASLADSAYRTWEAYRPASAAPPSEVYDYWAKFLDQVREDAAQDGLAVPDRVTAQALVRALLEGEAPAGWATSQVAALRSWRGGKPAEPVAGPPAGPAGPAAGERPKPPGQPGPERSLADLAAQLLLDEPFLDDAVELLRDKKQAVFYGPPGTGKTFVARELAAWLAGDRGRVQLVQFHPSFAYEDFVEGLRPRPEGQGFALTDGPLKRMARAAAADPAHTYVLVIDELNRGNVARVFGELYFLLEYRGEDATLLYSNEPFSLPENLLLLATMNSADRSIALLDSALRRRFYFVAFTPDEEPVRGLLRRYLAIHAPDLLWVADLVDQANTLLGDPSAAIGPSHFLRPGLDERQIQRAWEHSVMPALEDRFFGQPARLAQFSLDGLRTALARNSDGDDDEPAAPA</sequence>